<comment type="caution">
    <text evidence="3">The sequence shown here is derived from an EMBL/GenBank/DDBJ whole genome shotgun (WGS) entry which is preliminary data.</text>
</comment>
<feature type="compositionally biased region" description="Basic and acidic residues" evidence="1">
    <location>
        <begin position="45"/>
        <end position="61"/>
    </location>
</feature>
<sequence length="374" mass="42642">MVEVSIKAVAMDTRAVPPTGYEGQHEQMLEEAADDAPRVPGFATEGKHDEAEEGRARHDFSAPRSQSRVELSSLRCWSCYYQLHERRHVLHRIQGELLRLQRAISRHEGSRPPRYSSIPAADFNVFPEYNEYRPNVSNDNIVGSKLALATNGEDLLAVVPDLLKQFPYGFDSSLPITTTGVYIEAACTTVQHWEMYGLMIQSPDDIPVCSTTNVCVHNYYNSLWEWISELDSSVERVADLYQMMIHKRSVLLTQIRAYRCQNSRMQVVYLAEVTYHLIFRSDLYYLGLATGTLTVEVVANLTFSFFVLPYINLLKARSGGQQLDRHFRLTWETMQILITPCITALLMTVRETSLSFVVDWNGEMQRKTMAPGAK</sequence>
<evidence type="ECO:0000256" key="1">
    <source>
        <dbReference type="SAM" id="MobiDB-lite"/>
    </source>
</evidence>
<dbReference type="EMBL" id="QXGC01003583">
    <property type="protein sequence ID" value="KAE9174582.1"/>
    <property type="molecule type" value="Genomic_DNA"/>
</dbReference>
<proteinExistence type="predicted"/>
<feature type="region of interest" description="Disordered" evidence="1">
    <location>
        <begin position="31"/>
        <end position="63"/>
    </location>
</feature>
<organism evidence="3 4">
    <name type="scientific">Phytophthora fragariae</name>
    <dbReference type="NCBI Taxonomy" id="53985"/>
    <lineage>
        <taxon>Eukaryota</taxon>
        <taxon>Sar</taxon>
        <taxon>Stramenopiles</taxon>
        <taxon>Oomycota</taxon>
        <taxon>Peronosporomycetes</taxon>
        <taxon>Peronosporales</taxon>
        <taxon>Peronosporaceae</taxon>
        <taxon>Phytophthora</taxon>
    </lineage>
</organism>
<keyword evidence="2" id="KW-0472">Membrane</keyword>
<gene>
    <name evidence="3" type="ORF">PF004_g26620</name>
</gene>
<protein>
    <submittedName>
        <fullName evidence="3">Uncharacterized protein</fullName>
    </submittedName>
</protein>
<feature type="transmembrane region" description="Helical" evidence="2">
    <location>
        <begin position="283"/>
        <end position="308"/>
    </location>
</feature>
<dbReference type="Proteomes" id="UP000476176">
    <property type="component" value="Unassembled WGS sequence"/>
</dbReference>
<evidence type="ECO:0000313" key="4">
    <source>
        <dbReference type="Proteomes" id="UP000476176"/>
    </source>
</evidence>
<keyword evidence="2" id="KW-0812">Transmembrane</keyword>
<reference evidence="3 4" key="1">
    <citation type="submission" date="2018-09" db="EMBL/GenBank/DDBJ databases">
        <title>Genomic investigation of the strawberry pathogen Phytophthora fragariae indicates pathogenicity is determined by transcriptional variation in three key races.</title>
        <authorList>
            <person name="Adams T.M."/>
            <person name="Armitage A.D."/>
            <person name="Sobczyk M.K."/>
            <person name="Bates H.J."/>
            <person name="Dunwell J.M."/>
            <person name="Nellist C.F."/>
            <person name="Harrison R.J."/>
        </authorList>
    </citation>
    <scope>NUCLEOTIDE SEQUENCE [LARGE SCALE GENOMIC DNA]</scope>
    <source>
        <strain evidence="3 4">BC-23</strain>
    </source>
</reference>
<dbReference type="AlphaFoldDB" id="A0A6G0MPA4"/>
<accession>A0A6G0MPA4</accession>
<evidence type="ECO:0000256" key="2">
    <source>
        <dbReference type="SAM" id="Phobius"/>
    </source>
</evidence>
<keyword evidence="2" id="KW-1133">Transmembrane helix</keyword>
<feature type="transmembrane region" description="Helical" evidence="2">
    <location>
        <begin position="329"/>
        <end position="349"/>
    </location>
</feature>
<evidence type="ECO:0000313" key="3">
    <source>
        <dbReference type="EMBL" id="KAE9174582.1"/>
    </source>
</evidence>
<name>A0A6G0MPA4_9STRA</name>